<dbReference type="AlphaFoldDB" id="A0A9D4PFB5"/>
<dbReference type="GO" id="GO:0003924">
    <property type="term" value="F:GTPase activity"/>
    <property type="evidence" value="ECO:0007669"/>
    <property type="project" value="InterPro"/>
</dbReference>
<name>A0A9D4PFB5_RHISA</name>
<evidence type="ECO:0000256" key="4">
    <source>
        <dbReference type="PROSITE-ProRule" id="PRU01052"/>
    </source>
</evidence>
<keyword evidence="3" id="KW-0342">GTP-binding</keyword>
<evidence type="ECO:0000256" key="1">
    <source>
        <dbReference type="ARBA" id="ARBA00022741"/>
    </source>
</evidence>
<dbReference type="VEuPathDB" id="VectorBase:RSAN_029427"/>
<evidence type="ECO:0000313" key="7">
    <source>
        <dbReference type="Proteomes" id="UP000821837"/>
    </source>
</evidence>
<dbReference type="InterPro" id="IPR036543">
    <property type="entry name" value="Guanylate-bd_C_sf"/>
</dbReference>
<dbReference type="Gene3D" id="3.40.50.300">
    <property type="entry name" value="P-loop containing nucleotide triphosphate hydrolases"/>
    <property type="match status" value="1"/>
</dbReference>
<comment type="caution">
    <text evidence="6">The sequence shown here is derived from an EMBL/GenBank/DDBJ whole genome shotgun (WGS) entry which is preliminary data.</text>
</comment>
<reference evidence="6" key="2">
    <citation type="submission" date="2021-09" db="EMBL/GenBank/DDBJ databases">
        <authorList>
            <person name="Jia N."/>
            <person name="Wang J."/>
            <person name="Shi W."/>
            <person name="Du L."/>
            <person name="Sun Y."/>
            <person name="Zhan W."/>
            <person name="Jiang J."/>
            <person name="Wang Q."/>
            <person name="Zhang B."/>
            <person name="Ji P."/>
            <person name="Sakyi L.B."/>
            <person name="Cui X."/>
            <person name="Yuan T."/>
            <person name="Jiang B."/>
            <person name="Yang W."/>
            <person name="Lam T.T.-Y."/>
            <person name="Chang Q."/>
            <person name="Ding S."/>
            <person name="Wang X."/>
            <person name="Zhu J."/>
            <person name="Ruan X."/>
            <person name="Zhao L."/>
            <person name="Wei J."/>
            <person name="Que T."/>
            <person name="Du C."/>
            <person name="Cheng J."/>
            <person name="Dai P."/>
            <person name="Han X."/>
            <person name="Huang E."/>
            <person name="Gao Y."/>
            <person name="Liu J."/>
            <person name="Shao H."/>
            <person name="Ye R."/>
            <person name="Li L."/>
            <person name="Wei W."/>
            <person name="Wang X."/>
            <person name="Wang C."/>
            <person name="Huo Q."/>
            <person name="Li W."/>
            <person name="Guo W."/>
            <person name="Chen H."/>
            <person name="Chen S."/>
            <person name="Zhou L."/>
            <person name="Zhou L."/>
            <person name="Ni X."/>
            <person name="Tian J."/>
            <person name="Zhou Y."/>
            <person name="Sheng Y."/>
            <person name="Liu T."/>
            <person name="Pan Y."/>
            <person name="Xia L."/>
            <person name="Li J."/>
            <person name="Zhao F."/>
            <person name="Cao W."/>
        </authorList>
    </citation>
    <scope>NUCLEOTIDE SEQUENCE</scope>
    <source>
        <strain evidence="6">Rsan-2018</strain>
        <tissue evidence="6">Larvae</tissue>
    </source>
</reference>
<dbReference type="InterPro" id="IPR015894">
    <property type="entry name" value="Guanylate-bd_N"/>
</dbReference>
<dbReference type="CDD" id="cd01851">
    <property type="entry name" value="GBP"/>
    <property type="match status" value="1"/>
</dbReference>
<proteinExistence type="inferred from homology"/>
<comment type="similarity">
    <text evidence="4">Belongs to the TRAFAC class dynamin-like GTPase superfamily. GB1/RHD3 GTPase family.</text>
</comment>
<keyword evidence="2" id="KW-0378">Hydrolase</keyword>
<dbReference type="PROSITE" id="PS51715">
    <property type="entry name" value="G_GB1_RHD3"/>
    <property type="match status" value="1"/>
</dbReference>
<feature type="domain" description="GB1/RHD3-type G" evidence="5">
    <location>
        <begin position="34"/>
        <end position="296"/>
    </location>
</feature>
<accession>A0A9D4PFB5</accession>
<reference evidence="6" key="1">
    <citation type="journal article" date="2020" name="Cell">
        <title>Large-Scale Comparative Analyses of Tick Genomes Elucidate Their Genetic Diversity and Vector Capacities.</title>
        <authorList>
            <consortium name="Tick Genome and Microbiome Consortium (TIGMIC)"/>
            <person name="Jia N."/>
            <person name="Wang J."/>
            <person name="Shi W."/>
            <person name="Du L."/>
            <person name="Sun Y."/>
            <person name="Zhan W."/>
            <person name="Jiang J.F."/>
            <person name="Wang Q."/>
            <person name="Zhang B."/>
            <person name="Ji P."/>
            <person name="Bell-Sakyi L."/>
            <person name="Cui X.M."/>
            <person name="Yuan T.T."/>
            <person name="Jiang B.G."/>
            <person name="Yang W.F."/>
            <person name="Lam T.T."/>
            <person name="Chang Q.C."/>
            <person name="Ding S.J."/>
            <person name="Wang X.J."/>
            <person name="Zhu J.G."/>
            <person name="Ruan X.D."/>
            <person name="Zhao L."/>
            <person name="Wei J.T."/>
            <person name="Ye R.Z."/>
            <person name="Que T.C."/>
            <person name="Du C.H."/>
            <person name="Zhou Y.H."/>
            <person name="Cheng J.X."/>
            <person name="Dai P.F."/>
            <person name="Guo W.B."/>
            <person name="Han X.H."/>
            <person name="Huang E.J."/>
            <person name="Li L.F."/>
            <person name="Wei W."/>
            <person name="Gao Y.C."/>
            <person name="Liu J.Z."/>
            <person name="Shao H.Z."/>
            <person name="Wang X."/>
            <person name="Wang C.C."/>
            <person name="Yang T.C."/>
            <person name="Huo Q.B."/>
            <person name="Li W."/>
            <person name="Chen H.Y."/>
            <person name="Chen S.E."/>
            <person name="Zhou L.G."/>
            <person name="Ni X.B."/>
            <person name="Tian J.H."/>
            <person name="Sheng Y."/>
            <person name="Liu T."/>
            <person name="Pan Y.S."/>
            <person name="Xia L.Y."/>
            <person name="Li J."/>
            <person name="Zhao F."/>
            <person name="Cao W.C."/>
        </authorList>
    </citation>
    <scope>NUCLEOTIDE SEQUENCE</scope>
    <source>
        <strain evidence="6">Rsan-2018</strain>
    </source>
</reference>
<dbReference type="EMBL" id="JABSTV010001254">
    <property type="protein sequence ID" value="KAH7939851.1"/>
    <property type="molecule type" value="Genomic_DNA"/>
</dbReference>
<dbReference type="Pfam" id="PF02263">
    <property type="entry name" value="GBP"/>
    <property type="match status" value="1"/>
</dbReference>
<sequence length="315" mass="35791">MGKQVQIVSVGPDHTLQLNKKELERILLAPNVKDKPVALVSIMGAFRQGKSFLMNFLMRYLRSHDKTNWMGDEDTPLEGFSWSTGTERNTIGIHVWDEVFLVRTPTGGELAVLLMDTQGAFDSDTSADETANLFALSILTSSVQIYNISKNIQEDHLQHLQLVAEYCMETQESPTGSQFQKLVFLIRDWQYPDDNAYGAVGGRSHLEQFISTSTQQHQDNKDLRKSLDSCFSSLDCFLMPHPGKATAEESNRNAKEEAKTFYVEQIQNVIYDSIQELEEIHESLLQISRDIFRAARKTGGEDVKKRYLDMLEKVC</sequence>
<dbReference type="SUPFAM" id="SSF52540">
    <property type="entry name" value="P-loop containing nucleoside triphosphate hydrolases"/>
    <property type="match status" value="1"/>
</dbReference>
<keyword evidence="1" id="KW-0547">Nucleotide-binding</keyword>
<dbReference type="PANTHER" id="PTHR10751">
    <property type="entry name" value="GUANYLATE BINDING PROTEIN"/>
    <property type="match status" value="1"/>
</dbReference>
<evidence type="ECO:0000256" key="3">
    <source>
        <dbReference type="ARBA" id="ARBA00023134"/>
    </source>
</evidence>
<protein>
    <recommendedName>
        <fullName evidence="5">GB1/RHD3-type G domain-containing protein</fullName>
    </recommendedName>
</protein>
<evidence type="ECO:0000313" key="6">
    <source>
        <dbReference type="EMBL" id="KAH7939851.1"/>
    </source>
</evidence>
<dbReference type="InterPro" id="IPR027417">
    <property type="entry name" value="P-loop_NTPase"/>
</dbReference>
<evidence type="ECO:0000256" key="2">
    <source>
        <dbReference type="ARBA" id="ARBA00022801"/>
    </source>
</evidence>
<dbReference type="GO" id="GO:0005525">
    <property type="term" value="F:GTP binding"/>
    <property type="evidence" value="ECO:0007669"/>
    <property type="project" value="UniProtKB-KW"/>
</dbReference>
<keyword evidence="7" id="KW-1185">Reference proteome</keyword>
<dbReference type="SUPFAM" id="SSF48340">
    <property type="entry name" value="Interferon-induced guanylate-binding protein 1 (GBP1), C-terminal domain"/>
    <property type="match status" value="1"/>
</dbReference>
<organism evidence="6 7">
    <name type="scientific">Rhipicephalus sanguineus</name>
    <name type="common">Brown dog tick</name>
    <name type="synonym">Ixodes sanguineus</name>
    <dbReference type="NCBI Taxonomy" id="34632"/>
    <lineage>
        <taxon>Eukaryota</taxon>
        <taxon>Metazoa</taxon>
        <taxon>Ecdysozoa</taxon>
        <taxon>Arthropoda</taxon>
        <taxon>Chelicerata</taxon>
        <taxon>Arachnida</taxon>
        <taxon>Acari</taxon>
        <taxon>Parasitiformes</taxon>
        <taxon>Ixodida</taxon>
        <taxon>Ixodoidea</taxon>
        <taxon>Ixodidae</taxon>
        <taxon>Rhipicephalinae</taxon>
        <taxon>Rhipicephalus</taxon>
        <taxon>Rhipicephalus</taxon>
    </lineage>
</organism>
<evidence type="ECO:0000259" key="5">
    <source>
        <dbReference type="PROSITE" id="PS51715"/>
    </source>
</evidence>
<gene>
    <name evidence="6" type="ORF">HPB52_018152</name>
</gene>
<dbReference type="InterPro" id="IPR030386">
    <property type="entry name" value="G_GB1_RHD3_dom"/>
</dbReference>
<dbReference type="Proteomes" id="UP000821837">
    <property type="component" value="Chromosome 8"/>
</dbReference>